<protein>
    <submittedName>
        <fullName evidence="5">Histone H2B type W-T-like</fullName>
    </submittedName>
</protein>
<dbReference type="SUPFAM" id="SSF47113">
    <property type="entry name" value="Histone-fold"/>
    <property type="match status" value="1"/>
</dbReference>
<feature type="domain" description="Core Histone H2A/H2B/H3" evidence="3">
    <location>
        <begin position="116"/>
        <end position="194"/>
    </location>
</feature>
<dbReference type="SMART" id="SM00427">
    <property type="entry name" value="H2B"/>
    <property type="match status" value="1"/>
</dbReference>
<dbReference type="PRINTS" id="PR00621">
    <property type="entry name" value="HISTONEH2B"/>
</dbReference>
<comment type="similarity">
    <text evidence="1">Belongs to the histone H2B family.</text>
</comment>
<dbReference type="InterPro" id="IPR009072">
    <property type="entry name" value="Histone-fold"/>
</dbReference>
<dbReference type="AlphaFoldDB" id="A0A9B0GVA9"/>
<evidence type="ECO:0000313" key="5">
    <source>
        <dbReference type="RefSeq" id="XP_004406441.1"/>
    </source>
</evidence>
<dbReference type="GO" id="GO:0005634">
    <property type="term" value="C:nucleus"/>
    <property type="evidence" value="ECO:0007669"/>
    <property type="project" value="UniProtKB-ARBA"/>
</dbReference>
<dbReference type="GO" id="GO:0046982">
    <property type="term" value="F:protein heterodimerization activity"/>
    <property type="evidence" value="ECO:0007669"/>
    <property type="project" value="InterPro"/>
</dbReference>
<dbReference type="CDD" id="cd22910">
    <property type="entry name" value="HFD_H2B"/>
    <property type="match status" value="1"/>
</dbReference>
<reference evidence="5" key="1">
    <citation type="submission" date="2025-08" db="UniProtKB">
        <authorList>
            <consortium name="RefSeq"/>
        </authorList>
    </citation>
    <scope>IDENTIFICATION</scope>
</reference>
<name>A0A9B0GVA9_ODORO</name>
<proteinExistence type="inferred from homology"/>
<accession>A0A9B0GVA9</accession>
<keyword evidence="4" id="KW-1185">Reference proteome</keyword>
<evidence type="ECO:0000256" key="2">
    <source>
        <dbReference type="SAM" id="MobiDB-lite"/>
    </source>
</evidence>
<gene>
    <name evidence="5" type="primary">LOC101373735</name>
</gene>
<dbReference type="GO" id="GO:0000786">
    <property type="term" value="C:nucleosome"/>
    <property type="evidence" value="ECO:0007669"/>
    <property type="project" value="InterPro"/>
</dbReference>
<evidence type="ECO:0000256" key="1">
    <source>
        <dbReference type="ARBA" id="ARBA00006846"/>
    </source>
</evidence>
<dbReference type="Pfam" id="PF00125">
    <property type="entry name" value="Histone"/>
    <property type="match status" value="1"/>
</dbReference>
<dbReference type="GO" id="GO:0003677">
    <property type="term" value="F:DNA binding"/>
    <property type="evidence" value="ECO:0007669"/>
    <property type="project" value="InterPro"/>
</dbReference>
<evidence type="ECO:0000313" key="4">
    <source>
        <dbReference type="Proteomes" id="UP000245340"/>
    </source>
</evidence>
<dbReference type="InterPro" id="IPR000558">
    <property type="entry name" value="Histone_H2B"/>
</dbReference>
<dbReference type="RefSeq" id="XP_004406441.1">
    <property type="nucleotide sequence ID" value="XM_004406384.1"/>
</dbReference>
<dbReference type="GO" id="GO:0030527">
    <property type="term" value="F:structural constituent of chromatin"/>
    <property type="evidence" value="ECO:0007669"/>
    <property type="project" value="InterPro"/>
</dbReference>
<dbReference type="PANTHER" id="PTHR23428">
    <property type="entry name" value="HISTONE H2B"/>
    <property type="match status" value="1"/>
</dbReference>
<dbReference type="FunFam" id="1.10.20.10:FF:000043">
    <property type="entry name" value="Histone H2B"/>
    <property type="match status" value="1"/>
</dbReference>
<organism evidence="4 5">
    <name type="scientific">Odobenus rosmarus divergens</name>
    <name type="common">Pacific walrus</name>
    <dbReference type="NCBI Taxonomy" id="9708"/>
    <lineage>
        <taxon>Eukaryota</taxon>
        <taxon>Metazoa</taxon>
        <taxon>Chordata</taxon>
        <taxon>Craniata</taxon>
        <taxon>Vertebrata</taxon>
        <taxon>Euteleostomi</taxon>
        <taxon>Mammalia</taxon>
        <taxon>Eutheria</taxon>
        <taxon>Laurasiatheria</taxon>
        <taxon>Carnivora</taxon>
        <taxon>Caniformia</taxon>
        <taxon>Pinnipedia</taxon>
        <taxon>Odobenidae</taxon>
        <taxon>Odobenus</taxon>
    </lineage>
</organism>
<sequence length="219" mass="23895">MAEDCRLTALSAAEAEYVFEESSGPKLALGPRTLVRFQYLDFGRVMTVLCLSVHCVLEAGSAATVNGPAPPRQPPSSFHPSCREGEPHVAEPGCETSSGECPGTEEPTAADLKSPKHEEPRHQCRRCPNSFAAYFPRVLKQVHEGLSLSQKTVSILDSFVKDMFECIADEASRLARSTKCSTITTREIQTAMRLLLPGEIGKHAESEATKAIIRYTVCQ</sequence>
<dbReference type="InterPro" id="IPR007125">
    <property type="entry name" value="H2A/H2B/H3"/>
</dbReference>
<dbReference type="Proteomes" id="UP000245340">
    <property type="component" value="Unplaced"/>
</dbReference>
<dbReference type="Gene3D" id="1.10.20.10">
    <property type="entry name" value="Histone, subunit A"/>
    <property type="match status" value="1"/>
</dbReference>
<feature type="region of interest" description="Disordered" evidence="2">
    <location>
        <begin position="64"/>
        <end position="121"/>
    </location>
</feature>
<evidence type="ECO:0000259" key="3">
    <source>
        <dbReference type="Pfam" id="PF00125"/>
    </source>
</evidence>